<comment type="caution">
    <text evidence="1">The sequence shown here is derived from an EMBL/GenBank/DDBJ whole genome shotgun (WGS) entry which is preliminary data.</text>
</comment>
<evidence type="ECO:0000313" key="1">
    <source>
        <dbReference type="EMBL" id="KAJ8109173.1"/>
    </source>
</evidence>
<name>A0ACC2I2N7_9PLEO</name>
<dbReference type="Proteomes" id="UP001153331">
    <property type="component" value="Unassembled WGS sequence"/>
</dbReference>
<organism evidence="1 2">
    <name type="scientific">Boeremia exigua</name>
    <dbReference type="NCBI Taxonomy" id="749465"/>
    <lineage>
        <taxon>Eukaryota</taxon>
        <taxon>Fungi</taxon>
        <taxon>Dikarya</taxon>
        <taxon>Ascomycota</taxon>
        <taxon>Pezizomycotina</taxon>
        <taxon>Dothideomycetes</taxon>
        <taxon>Pleosporomycetidae</taxon>
        <taxon>Pleosporales</taxon>
        <taxon>Pleosporineae</taxon>
        <taxon>Didymellaceae</taxon>
        <taxon>Boeremia</taxon>
    </lineage>
</organism>
<reference evidence="1" key="1">
    <citation type="submission" date="2022-11" db="EMBL/GenBank/DDBJ databases">
        <title>Genome Sequence of Boeremia exigua.</title>
        <authorList>
            <person name="Buettner E."/>
        </authorList>
    </citation>
    <scope>NUCLEOTIDE SEQUENCE</scope>
    <source>
        <strain evidence="1">CU02</strain>
    </source>
</reference>
<protein>
    <submittedName>
        <fullName evidence="1">Uncharacterized protein</fullName>
    </submittedName>
</protein>
<gene>
    <name evidence="1" type="ORF">OPT61_g7653</name>
</gene>
<sequence>MKGPSRGASGTASKLETVQESSLPATPGFDGVEPQSFPPTATSTTHRKSDGDRNDVSSSKVSEDLSSRPNNMHANTGSGSDSGTKNGGKGKMQEQRSSSTHRMSSHVSTKPSLTSLSSRTRDPPLRNMTVETETVPSIAQATISNQDRSASGRVDGSLRLKPSNETIRPKKERKPPKRKAPSIHSGTGRSSQLSYHYQIPVRPSMAPRSNTASSYGSQASLRSYDDRRSMATMSPPASPEMTVSAYAPSFSYFYSNTNSSSRKASSKADVFEQKVASAVDEANSSDSDATFIYESNPPEQQPHRSRGGHHSRTPSMTSIASLADPRLAIRNEHKNPGKKSSMKFTNPYNNPNLDLDALDRGEGTIRLGSGRAGTGSHHHHIGRHGQGRGALGHILLNDDAASMSQSSRGRGPSSRHPSQPNSPRFHNFTVQNGTTASNNKYGELSTYDIDAGIVADDERTPLIPSARSPRVRTPRRRDSVTFSSLQRQLDRRQRNEGGWCRRFAGCLVLSILLLVIVFSSVGLVFATTKPLDHVNIRQIRNVVASQEELILDLVVDAVNPNIIGVTITDMDVSIFAKSKHVGSDKWWHDHGNGVPHNNEEDWQKIETLDVAEASGKRHDGVDEGTDPIEDPGVGEPRTMLLGRISSFDSPLNFDGSFWHRHNATSVGEIRLTHPGNKTEAGGAERWEEVSKYPFQLLVRGNFKYQLPLSTRELKIIVGADYTYDPDAEKKKLVGTGMQRFESTQPAVAAPSAPPGRYDRKVSPIILYRHAGLLKGRPPVYALVVSATRTGLMRFSERVVTMRFRQLLPLLSAIVVSVQACTTDSDCSLNGLCLPSTGTNTTSTCQCDPGWFGSDCGRLDLAPATRYTGFNNTDYRAPDHYNTRGNSSWGGQIVQDQEDPKLFHLVYDQFAHGCGLSGWRPTSFIARAESTNGPQGPYVWKQNITGSFRHNAYVYWSPADEKYLLWSIGVDVPDPKQCGGINKAQWPNNISVSSAPTIQGPWSPFKILVNGTNPAPAPLWTSNSSTSETILAAEDLKIFTAPSYNGPYTQIYTAPWNTSDYSPTWAEDPFLWRDKRGNWHALAHWMIDITESNKKYPRVGAHMFARNLTGPWTFKLQEAFNSTVSFTDGSVETFNRRERAKLFFSDDGEVTPLYMVNGVQRMGIELVSSNRTLTQTNIVSTTGTALGILAAVQQARHLHIAREQIAEATWEKRKLELDLEEANEQLQRSRCRRHSQRPGHRDCSYPSNRNVMSNIKDNINAADAQVEQNPTVTDDAEELFDTMETIVQAALNFAAVFNDGRGYTPDDYLTEPELGFWDWLKGEMHELHRHHARQCKAIEAGKPTGIVKNVDKSSTKGLADKPADRLAKEDEQRPKLLTQKPILTEKDWPANKNPNPGPEPTPYDLWYGRGKKEKDYEPWAPTPWKEIPHIPIDPKSFTTDHSTGDLFPRCGAIRSTSRTRMGPEDTGRACRGVRNTNGTSTSSLGRRSAAHGVQQRGSRNTRYIMTSVSQEITATEEIHSLGSLARPRSSVPAQEGLGSRRKRAGAGAGGGWYVATFGEECDMDRISVGLVDGFWRVWRTMLICFLIPSIWQNFHQITSINQQVILGVVAEWLSRKTRNLVPSGA</sequence>
<accession>A0ACC2I2N7</accession>
<dbReference type="EMBL" id="JAPHNI010000646">
    <property type="protein sequence ID" value="KAJ8109173.1"/>
    <property type="molecule type" value="Genomic_DNA"/>
</dbReference>
<keyword evidence="2" id="KW-1185">Reference proteome</keyword>
<proteinExistence type="predicted"/>
<evidence type="ECO:0000313" key="2">
    <source>
        <dbReference type="Proteomes" id="UP001153331"/>
    </source>
</evidence>